<dbReference type="InterPro" id="IPR006311">
    <property type="entry name" value="TAT_signal"/>
</dbReference>
<dbReference type="RefSeq" id="WP_344804915.1">
    <property type="nucleotide sequence ID" value="NZ_BAABAB010000016.1"/>
</dbReference>
<proteinExistence type="predicted"/>
<dbReference type="InterPro" id="IPR025510">
    <property type="entry name" value="DUF4397"/>
</dbReference>
<accession>A0ABP6ZXZ3</accession>
<reference evidence="5" key="1">
    <citation type="journal article" date="2019" name="Int. J. Syst. Evol. Microbiol.">
        <title>The Global Catalogue of Microorganisms (GCM) 10K type strain sequencing project: providing services to taxonomists for standard genome sequencing and annotation.</title>
        <authorList>
            <consortium name="The Broad Institute Genomics Platform"/>
            <consortium name="The Broad Institute Genome Sequencing Center for Infectious Disease"/>
            <person name="Wu L."/>
            <person name="Ma J."/>
        </authorList>
    </citation>
    <scope>NUCLEOTIDE SEQUENCE [LARGE SCALE GENOMIC DNA]</scope>
    <source>
        <strain evidence="5">JCM 16929</strain>
    </source>
</reference>
<dbReference type="EMBL" id="BAABAB010000016">
    <property type="protein sequence ID" value="GAA3621585.1"/>
    <property type="molecule type" value="Genomic_DNA"/>
</dbReference>
<keyword evidence="2" id="KW-0732">Signal</keyword>
<evidence type="ECO:0000256" key="2">
    <source>
        <dbReference type="SAM" id="SignalP"/>
    </source>
</evidence>
<evidence type="ECO:0000259" key="3">
    <source>
        <dbReference type="Pfam" id="PF14344"/>
    </source>
</evidence>
<feature type="region of interest" description="Disordered" evidence="1">
    <location>
        <begin position="223"/>
        <end position="249"/>
    </location>
</feature>
<evidence type="ECO:0000313" key="5">
    <source>
        <dbReference type="Proteomes" id="UP001501490"/>
    </source>
</evidence>
<sequence length="257" mass="25782">MRGSVRRWLAVGLAGAVALGVTALAVPVSSAAGDATIYLVQGLPGKTVTFAVDGKTVASGQKSGTVSSPVAVSSGKRRVTVSASGRTIVDQTVSVGAGWSADVVVHLPTDPNGKPLLTTYKNDLAAVSKDKASLTVAHTAAVPPADVTVDGKVLFEDIANGQSLHLVVPVATYEVAIVPTGKSKPVYFGPVDLTVQGGSLNAVYAIGNPASKTMNVVVHVLDTKGGSSGSGKPKRVNTGSGGQAVGAHVTELPALTR</sequence>
<feature type="domain" description="DUF4397" evidence="3">
    <location>
        <begin position="35"/>
        <end position="142"/>
    </location>
</feature>
<keyword evidence="5" id="KW-1185">Reference proteome</keyword>
<evidence type="ECO:0000256" key="1">
    <source>
        <dbReference type="SAM" id="MobiDB-lite"/>
    </source>
</evidence>
<feature type="chain" id="PRO_5045360137" description="DUF4397 domain-containing protein" evidence="2">
    <location>
        <begin position="26"/>
        <end position="257"/>
    </location>
</feature>
<protein>
    <recommendedName>
        <fullName evidence="3">DUF4397 domain-containing protein</fullName>
    </recommendedName>
</protein>
<gene>
    <name evidence="4" type="ORF">GCM10022236_24930</name>
</gene>
<organism evidence="4 5">
    <name type="scientific">Microlunatus ginsengisoli</name>
    <dbReference type="NCBI Taxonomy" id="363863"/>
    <lineage>
        <taxon>Bacteria</taxon>
        <taxon>Bacillati</taxon>
        <taxon>Actinomycetota</taxon>
        <taxon>Actinomycetes</taxon>
        <taxon>Propionibacteriales</taxon>
        <taxon>Propionibacteriaceae</taxon>
        <taxon>Microlunatus</taxon>
    </lineage>
</organism>
<dbReference type="Pfam" id="PF14344">
    <property type="entry name" value="DUF4397"/>
    <property type="match status" value="1"/>
</dbReference>
<name>A0ABP6ZXZ3_9ACTN</name>
<evidence type="ECO:0000313" key="4">
    <source>
        <dbReference type="EMBL" id="GAA3621585.1"/>
    </source>
</evidence>
<comment type="caution">
    <text evidence="4">The sequence shown here is derived from an EMBL/GenBank/DDBJ whole genome shotgun (WGS) entry which is preliminary data.</text>
</comment>
<dbReference type="Proteomes" id="UP001501490">
    <property type="component" value="Unassembled WGS sequence"/>
</dbReference>
<dbReference type="PROSITE" id="PS51318">
    <property type="entry name" value="TAT"/>
    <property type="match status" value="1"/>
</dbReference>
<feature type="signal peptide" evidence="2">
    <location>
        <begin position="1"/>
        <end position="25"/>
    </location>
</feature>